<dbReference type="EC" id="3.4.-.-" evidence="8"/>
<dbReference type="EMBL" id="BMLQ01000010">
    <property type="protein sequence ID" value="GGO48975.1"/>
    <property type="molecule type" value="Genomic_DNA"/>
</dbReference>
<reference evidence="10" key="1">
    <citation type="journal article" date="2019" name="Int. J. Syst. Evol. Microbiol.">
        <title>The Global Catalogue of Microorganisms (GCM) 10K type strain sequencing project: providing services to taxonomists for standard genome sequencing and annotation.</title>
        <authorList>
            <consortium name="The Broad Institute Genomics Platform"/>
            <consortium name="The Broad Institute Genome Sequencing Center for Infectious Disease"/>
            <person name="Wu L."/>
            <person name="Ma J."/>
        </authorList>
    </citation>
    <scope>NUCLEOTIDE SEQUENCE [LARGE SCALE GENOMIC DNA]</scope>
    <source>
        <strain evidence="10">CGMCC 1.7064</strain>
    </source>
</reference>
<name>A0ABQ2MAY0_9MICC</name>
<evidence type="ECO:0000256" key="7">
    <source>
        <dbReference type="ARBA" id="ARBA00023239"/>
    </source>
</evidence>
<organism evidence="9 10">
    <name type="scientific">Citricoccus zhacaiensis</name>
    <dbReference type="NCBI Taxonomy" id="489142"/>
    <lineage>
        <taxon>Bacteria</taxon>
        <taxon>Bacillati</taxon>
        <taxon>Actinomycetota</taxon>
        <taxon>Actinomycetes</taxon>
        <taxon>Micrococcales</taxon>
        <taxon>Micrococcaceae</taxon>
        <taxon>Citricoccus</taxon>
    </lineage>
</organism>
<evidence type="ECO:0000256" key="2">
    <source>
        <dbReference type="ARBA" id="ARBA00022670"/>
    </source>
</evidence>
<dbReference type="PANTHER" id="PTHR13604:SF0">
    <property type="entry name" value="ABASIC SITE PROCESSING PROTEIN HMCES"/>
    <property type="match status" value="1"/>
</dbReference>
<keyword evidence="2 8" id="KW-0645">Protease</keyword>
<keyword evidence="7" id="KW-0456">Lyase</keyword>
<keyword evidence="10" id="KW-1185">Reference proteome</keyword>
<sequence>MFIRSAFVPSARRSACGRLGLMCGRYVMARAIGDLVADAGAVEPEEELVLRPNWNVAPTSEVPIILERAIEDETRREIHVARWGLVPPWAKDVSVGSRAFNARSETVSTKPTFRAAVKAKRCAVPVDGYYEWLKPPADAPKGTPKRPFFVHPADGSLIYFAGLYEWWKDPADAEGDEGRWLLSCTILTGPSPKTGTGEATLEQLAGLHDRLPLPMDRDTMHTWLNPEKLASAGEAEALVEHVRNQAYQTASAWTLTEVGTAIGNVRNNGPELIQGLG</sequence>
<dbReference type="InterPro" id="IPR036590">
    <property type="entry name" value="SRAP-like"/>
</dbReference>
<evidence type="ECO:0000256" key="4">
    <source>
        <dbReference type="ARBA" id="ARBA00022801"/>
    </source>
</evidence>
<evidence type="ECO:0000256" key="3">
    <source>
        <dbReference type="ARBA" id="ARBA00022763"/>
    </source>
</evidence>
<evidence type="ECO:0000313" key="9">
    <source>
        <dbReference type="EMBL" id="GGO48975.1"/>
    </source>
</evidence>
<gene>
    <name evidence="9" type="ORF">GCM10010977_29820</name>
</gene>
<evidence type="ECO:0000256" key="8">
    <source>
        <dbReference type="RuleBase" id="RU364100"/>
    </source>
</evidence>
<dbReference type="Pfam" id="PF02586">
    <property type="entry name" value="SRAP"/>
    <property type="match status" value="1"/>
</dbReference>
<comment type="similarity">
    <text evidence="1 8">Belongs to the SOS response-associated peptidase family.</text>
</comment>
<dbReference type="InterPro" id="IPR003738">
    <property type="entry name" value="SRAP"/>
</dbReference>
<dbReference type="Gene3D" id="3.90.1680.10">
    <property type="entry name" value="SOS response associated peptidase-like"/>
    <property type="match status" value="1"/>
</dbReference>
<evidence type="ECO:0000256" key="1">
    <source>
        <dbReference type="ARBA" id="ARBA00008136"/>
    </source>
</evidence>
<evidence type="ECO:0000256" key="6">
    <source>
        <dbReference type="ARBA" id="ARBA00023125"/>
    </source>
</evidence>
<evidence type="ECO:0000313" key="10">
    <source>
        <dbReference type="Proteomes" id="UP000642509"/>
    </source>
</evidence>
<keyword evidence="3" id="KW-0227">DNA damage</keyword>
<keyword evidence="5" id="KW-0190">Covalent protein-DNA linkage</keyword>
<keyword evidence="6" id="KW-0238">DNA-binding</keyword>
<proteinExistence type="inferred from homology"/>
<comment type="caution">
    <text evidence="9">The sequence shown here is derived from an EMBL/GenBank/DDBJ whole genome shotgun (WGS) entry which is preliminary data.</text>
</comment>
<evidence type="ECO:0000256" key="5">
    <source>
        <dbReference type="ARBA" id="ARBA00023124"/>
    </source>
</evidence>
<keyword evidence="4 8" id="KW-0378">Hydrolase</keyword>
<dbReference type="PANTHER" id="PTHR13604">
    <property type="entry name" value="DC12-RELATED"/>
    <property type="match status" value="1"/>
</dbReference>
<accession>A0ABQ2MAY0</accession>
<dbReference type="Proteomes" id="UP000642509">
    <property type="component" value="Unassembled WGS sequence"/>
</dbReference>
<protein>
    <recommendedName>
        <fullName evidence="8">Abasic site processing protein</fullName>
        <ecNumber evidence="8">3.4.-.-</ecNumber>
    </recommendedName>
</protein>
<dbReference type="SUPFAM" id="SSF143081">
    <property type="entry name" value="BB1717-like"/>
    <property type="match status" value="1"/>
</dbReference>